<feature type="compositionally biased region" description="Polar residues" evidence="6">
    <location>
        <begin position="125"/>
        <end position="134"/>
    </location>
</feature>
<gene>
    <name evidence="7" type="ORF">SAMN04487909_104194</name>
</gene>
<dbReference type="EMBL" id="FNED01000004">
    <property type="protein sequence ID" value="SDI48669.1"/>
    <property type="molecule type" value="Genomic_DNA"/>
</dbReference>
<dbReference type="GO" id="GO:0005829">
    <property type="term" value="C:cytosol"/>
    <property type="evidence" value="ECO:0007669"/>
    <property type="project" value="UniProtKB-SubCell"/>
</dbReference>
<evidence type="ECO:0000313" key="7">
    <source>
        <dbReference type="EMBL" id="SDI48669.1"/>
    </source>
</evidence>
<comment type="subcellular location">
    <subcellularLocation>
        <location evidence="1">Cytoplasm</location>
        <location evidence="1">Cytosol</location>
    </subcellularLocation>
</comment>
<evidence type="ECO:0000256" key="1">
    <source>
        <dbReference type="ARBA" id="ARBA00004514"/>
    </source>
</evidence>
<dbReference type="Gene3D" id="1.20.120.340">
    <property type="entry name" value="Flagellar protein FliS"/>
    <property type="match status" value="1"/>
</dbReference>
<dbReference type="SUPFAM" id="SSF101116">
    <property type="entry name" value="Flagellar export chaperone FliS"/>
    <property type="match status" value="1"/>
</dbReference>
<evidence type="ECO:0000256" key="4">
    <source>
        <dbReference type="ARBA" id="ARBA00022795"/>
    </source>
</evidence>
<dbReference type="AlphaFoldDB" id="A0A1G8KZ51"/>
<name>A0A1G8KZ51_ANEMI</name>
<dbReference type="RefSeq" id="WP_052812311.1">
    <property type="nucleotide sequence ID" value="NZ_BJOA01000081.1"/>
</dbReference>
<dbReference type="GO" id="GO:0071973">
    <property type="term" value="P:bacterial-type flagellum-dependent cell motility"/>
    <property type="evidence" value="ECO:0007669"/>
    <property type="project" value="TreeGrafter"/>
</dbReference>
<feature type="region of interest" description="Disordered" evidence="6">
    <location>
        <begin position="125"/>
        <end position="144"/>
    </location>
</feature>
<keyword evidence="4" id="KW-1005">Bacterial flagellum biogenesis</keyword>
<evidence type="ECO:0000313" key="8">
    <source>
        <dbReference type="Proteomes" id="UP000182836"/>
    </source>
</evidence>
<dbReference type="InterPro" id="IPR003713">
    <property type="entry name" value="FliS"/>
</dbReference>
<dbReference type="OrthoDB" id="9792010at2"/>
<dbReference type="PANTHER" id="PTHR34773">
    <property type="entry name" value="FLAGELLAR SECRETION CHAPERONE FLIS"/>
    <property type="match status" value="1"/>
</dbReference>
<protein>
    <submittedName>
        <fullName evidence="7">Protein FliS</fullName>
    </submittedName>
</protein>
<dbReference type="GeneID" id="42304202"/>
<evidence type="ECO:0000256" key="6">
    <source>
        <dbReference type="SAM" id="MobiDB-lite"/>
    </source>
</evidence>
<reference evidence="7 8" key="1">
    <citation type="submission" date="2016-10" db="EMBL/GenBank/DDBJ databases">
        <authorList>
            <person name="de Groot N.N."/>
        </authorList>
    </citation>
    <scope>NUCLEOTIDE SEQUENCE [LARGE SCALE GENOMIC DNA]</scope>
    <source>
        <strain evidence="7 8">DSM 2895</strain>
    </source>
</reference>
<keyword evidence="5" id="KW-0143">Chaperone</keyword>
<sequence>MERVVTLENVELSDIHDRPELITSLLYKKFLQKIEEAIEAMSEHKYDRVNSALQLCNDIITRLGFGIKYEAGVLADRLEMLYQYVFDLIWAANYTKDTAKMREAKQIIEELDRAWTTAMEKVKQSDSTASSINSGMKMKRPSINPYERMEIEQETLEKAQANPREL</sequence>
<dbReference type="PANTHER" id="PTHR34773:SF1">
    <property type="entry name" value="FLAGELLAR SECRETION CHAPERONE FLIS"/>
    <property type="match status" value="1"/>
</dbReference>
<proteinExistence type="inferred from homology"/>
<evidence type="ECO:0000256" key="2">
    <source>
        <dbReference type="ARBA" id="ARBA00008787"/>
    </source>
</evidence>
<dbReference type="InterPro" id="IPR036584">
    <property type="entry name" value="FliS_sf"/>
</dbReference>
<organism evidence="7 8">
    <name type="scientific">Aneurinibacillus migulanus</name>
    <name type="common">Bacillus migulanus</name>
    <dbReference type="NCBI Taxonomy" id="47500"/>
    <lineage>
        <taxon>Bacteria</taxon>
        <taxon>Bacillati</taxon>
        <taxon>Bacillota</taxon>
        <taxon>Bacilli</taxon>
        <taxon>Bacillales</taxon>
        <taxon>Paenibacillaceae</taxon>
        <taxon>Aneurinibacillus group</taxon>
        <taxon>Aneurinibacillus</taxon>
    </lineage>
</organism>
<evidence type="ECO:0000256" key="5">
    <source>
        <dbReference type="ARBA" id="ARBA00023186"/>
    </source>
</evidence>
<evidence type="ECO:0000256" key="3">
    <source>
        <dbReference type="ARBA" id="ARBA00022490"/>
    </source>
</evidence>
<keyword evidence="3" id="KW-0963">Cytoplasm</keyword>
<comment type="similarity">
    <text evidence="2">Belongs to the FliS family.</text>
</comment>
<accession>A0A1G8KZ51</accession>
<dbReference type="GO" id="GO:0044780">
    <property type="term" value="P:bacterial-type flagellum assembly"/>
    <property type="evidence" value="ECO:0007669"/>
    <property type="project" value="InterPro"/>
</dbReference>
<dbReference type="Proteomes" id="UP000182836">
    <property type="component" value="Unassembled WGS sequence"/>
</dbReference>
<dbReference type="Pfam" id="PF02561">
    <property type="entry name" value="FliS"/>
    <property type="match status" value="1"/>
</dbReference>